<proteinExistence type="predicted"/>
<sequence length="172" mass="19079">MQRKQLFWHWAGAGLAGVLLLVGCGRLQKTSYAAGQSLAAITPTSGYNFLAWDAGMRVLIVYDGIYEKEDCESSMEINSSKAINRCRIVFDDGTIVVWQITALDNQPIELIINETNYPLPEADNLVIIHTQNGAIQVEQQQRKLGEINFTAKAIDAWIKADPLTAPIVFPEN</sequence>
<dbReference type="RefSeq" id="WP_345721922.1">
    <property type="nucleotide sequence ID" value="NZ_BAABRU010000006.1"/>
</dbReference>
<accession>A0ABP9WYN0</accession>
<dbReference type="PROSITE" id="PS51257">
    <property type="entry name" value="PROKAR_LIPOPROTEIN"/>
    <property type="match status" value="1"/>
</dbReference>
<gene>
    <name evidence="1" type="ORF">Hgul01_02105</name>
</gene>
<protein>
    <submittedName>
        <fullName evidence="1">Uncharacterized protein</fullName>
    </submittedName>
</protein>
<dbReference type="EMBL" id="BAABRU010000006">
    <property type="protein sequence ID" value="GAA5528307.1"/>
    <property type="molecule type" value="Genomic_DNA"/>
</dbReference>
<comment type="caution">
    <text evidence="1">The sequence shown here is derived from an EMBL/GenBank/DDBJ whole genome shotgun (WGS) entry which is preliminary data.</text>
</comment>
<evidence type="ECO:0000313" key="2">
    <source>
        <dbReference type="Proteomes" id="UP001428290"/>
    </source>
</evidence>
<reference evidence="1 2" key="1">
    <citation type="submission" date="2024-02" db="EMBL/GenBank/DDBJ databases">
        <title>Herpetosiphon gulosus NBRC 112829.</title>
        <authorList>
            <person name="Ichikawa N."/>
            <person name="Katano-Makiyama Y."/>
            <person name="Hidaka K."/>
        </authorList>
    </citation>
    <scope>NUCLEOTIDE SEQUENCE [LARGE SCALE GENOMIC DNA]</scope>
    <source>
        <strain evidence="1 2">NBRC 112829</strain>
    </source>
</reference>
<keyword evidence="2" id="KW-1185">Reference proteome</keyword>
<organism evidence="1 2">
    <name type="scientific">Herpetosiphon gulosus</name>
    <dbReference type="NCBI Taxonomy" id="1973496"/>
    <lineage>
        <taxon>Bacteria</taxon>
        <taxon>Bacillati</taxon>
        <taxon>Chloroflexota</taxon>
        <taxon>Chloroflexia</taxon>
        <taxon>Herpetosiphonales</taxon>
        <taxon>Herpetosiphonaceae</taxon>
        <taxon>Herpetosiphon</taxon>
    </lineage>
</organism>
<evidence type="ECO:0000313" key="1">
    <source>
        <dbReference type="EMBL" id="GAA5528307.1"/>
    </source>
</evidence>
<dbReference type="Proteomes" id="UP001428290">
    <property type="component" value="Unassembled WGS sequence"/>
</dbReference>
<name>A0ABP9WYN0_9CHLR</name>